<dbReference type="GO" id="GO:0000981">
    <property type="term" value="F:DNA-binding transcription factor activity, RNA polymerase II-specific"/>
    <property type="evidence" value="ECO:0007669"/>
    <property type="project" value="InterPro"/>
</dbReference>
<evidence type="ECO:0000256" key="4">
    <source>
        <dbReference type="SAM" id="MobiDB-lite"/>
    </source>
</evidence>
<dbReference type="InterPro" id="IPR053187">
    <property type="entry name" value="Notoamide_regulator"/>
</dbReference>
<dbReference type="AlphaFoldDB" id="A0A8K0J625"/>
<evidence type="ECO:0000313" key="6">
    <source>
        <dbReference type="EMBL" id="KAG5925982.1"/>
    </source>
</evidence>
<reference evidence="6" key="1">
    <citation type="journal article" date="2020" name="bioRxiv">
        <title>Whole genome comparisons of ergot fungi reveals the divergence and evolution of species within the genus Claviceps are the result of varying mechanisms driving genome evolution and host range expansion.</title>
        <authorList>
            <person name="Wyka S.A."/>
            <person name="Mondo S.J."/>
            <person name="Liu M."/>
            <person name="Dettman J."/>
            <person name="Nalam V."/>
            <person name="Broders K.D."/>
        </authorList>
    </citation>
    <scope>NUCLEOTIDE SEQUENCE</scope>
    <source>
        <strain evidence="6">CCC 489</strain>
    </source>
</reference>
<dbReference type="GO" id="GO:0008270">
    <property type="term" value="F:zinc ion binding"/>
    <property type="evidence" value="ECO:0007669"/>
    <property type="project" value="InterPro"/>
</dbReference>
<dbReference type="Pfam" id="PF00172">
    <property type="entry name" value="Zn_clus"/>
    <property type="match status" value="1"/>
</dbReference>
<feature type="domain" description="Zn(2)-C6 fungal-type" evidence="5">
    <location>
        <begin position="40"/>
        <end position="76"/>
    </location>
</feature>
<keyword evidence="3" id="KW-0175">Coiled coil</keyword>
<evidence type="ECO:0000256" key="1">
    <source>
        <dbReference type="ARBA" id="ARBA00022723"/>
    </source>
</evidence>
<feature type="coiled-coil region" evidence="3">
    <location>
        <begin position="92"/>
        <end position="119"/>
    </location>
</feature>
<dbReference type="CDD" id="cd00067">
    <property type="entry name" value="GAL4"/>
    <property type="match status" value="1"/>
</dbReference>
<dbReference type="GO" id="GO:0006351">
    <property type="term" value="P:DNA-templated transcription"/>
    <property type="evidence" value="ECO:0007669"/>
    <property type="project" value="InterPro"/>
</dbReference>
<dbReference type="EMBL" id="SRPY01000318">
    <property type="protein sequence ID" value="KAG5925982.1"/>
    <property type="molecule type" value="Genomic_DNA"/>
</dbReference>
<keyword evidence="7" id="KW-1185">Reference proteome</keyword>
<protein>
    <recommendedName>
        <fullName evidence="5">Zn(2)-C6 fungal-type domain-containing protein</fullName>
    </recommendedName>
</protein>
<dbReference type="OrthoDB" id="426882at2759"/>
<gene>
    <name evidence="6" type="ORF">E4U42_003760</name>
</gene>
<dbReference type="InterPro" id="IPR036864">
    <property type="entry name" value="Zn2-C6_fun-type_DNA-bd_sf"/>
</dbReference>
<dbReference type="SUPFAM" id="SSF57701">
    <property type="entry name" value="Zn2/Cys6 DNA-binding domain"/>
    <property type="match status" value="1"/>
</dbReference>
<sequence>MSSNPSGTAPLRTLLSREPVSAESSESNAGRKRRDVVVAACEDCRKRKAKMTKGLQCDAQRPACSACVARGRACTYATNPSETRGSALKRKHDSLDRDFQELQRSHDALQQLVQVLQSRDEKDALAIFRRIRQHEDVETILEHLHASDVLLELQMDPSSRSAGSSSSTHQQHIPTSLLTADDSSFPRLGREGIQVVPSHGPCREVRYSPLFGVLPSISNAFHHTKPRSLVKILDSRMESVIPSRWTHVPADDDVLRDLLGRYFIQEYVRIACFHKDQFLDDMLSGSIQFCSSLLVNAILALSCYCYHEAAVNKEKLRQLRGLGYECLAEAKKLWDMEQEGPTRITTIQAAMVLSVTLHVCSAEALGVKYARAAVAMAVGQGLFRSSDTERISGRLRRAREFTAWCLHNWIILQGHQFVISSNQSSQCLPLLPDPEVDPEWYGEMWMEDLSTMTKFCVQHARLFKARSDMLSIYNQIACHLSHSHDKAVS</sequence>
<dbReference type="Proteomes" id="UP000811619">
    <property type="component" value="Unassembled WGS sequence"/>
</dbReference>
<dbReference type="InterPro" id="IPR001138">
    <property type="entry name" value="Zn2Cys6_DnaBD"/>
</dbReference>
<dbReference type="InterPro" id="IPR007219">
    <property type="entry name" value="XnlR_reg_dom"/>
</dbReference>
<keyword evidence="1" id="KW-0479">Metal-binding</keyword>
<dbReference type="Gene3D" id="4.10.240.10">
    <property type="entry name" value="Zn(2)-C6 fungal-type DNA-binding domain"/>
    <property type="match status" value="1"/>
</dbReference>
<keyword evidence="2" id="KW-0539">Nucleus</keyword>
<dbReference type="CDD" id="cd12148">
    <property type="entry name" value="fungal_TF_MHR"/>
    <property type="match status" value="1"/>
</dbReference>
<dbReference type="Pfam" id="PF04082">
    <property type="entry name" value="Fungal_trans"/>
    <property type="match status" value="1"/>
</dbReference>
<comment type="caution">
    <text evidence="6">The sequence shown here is derived from an EMBL/GenBank/DDBJ whole genome shotgun (WGS) entry which is preliminary data.</text>
</comment>
<evidence type="ECO:0000259" key="5">
    <source>
        <dbReference type="PROSITE" id="PS50048"/>
    </source>
</evidence>
<dbReference type="SMART" id="SM00066">
    <property type="entry name" value="GAL4"/>
    <property type="match status" value="1"/>
</dbReference>
<evidence type="ECO:0000313" key="7">
    <source>
        <dbReference type="Proteomes" id="UP000811619"/>
    </source>
</evidence>
<proteinExistence type="predicted"/>
<name>A0A8K0J625_9HYPO</name>
<dbReference type="PANTHER" id="PTHR47256:SF1">
    <property type="entry name" value="ZN(II)2CYS6 TRANSCRIPTION FACTOR (EUROFUNG)"/>
    <property type="match status" value="1"/>
</dbReference>
<feature type="region of interest" description="Disordered" evidence="4">
    <location>
        <begin position="1"/>
        <end position="32"/>
    </location>
</feature>
<dbReference type="PANTHER" id="PTHR47256">
    <property type="entry name" value="ZN(II)2CYS6 TRANSCRIPTION FACTOR (EUROFUNG)-RELATED"/>
    <property type="match status" value="1"/>
</dbReference>
<accession>A0A8K0J625</accession>
<evidence type="ECO:0000256" key="2">
    <source>
        <dbReference type="ARBA" id="ARBA00023242"/>
    </source>
</evidence>
<evidence type="ECO:0000256" key="3">
    <source>
        <dbReference type="SAM" id="Coils"/>
    </source>
</evidence>
<organism evidence="6 7">
    <name type="scientific">Claviceps africana</name>
    <dbReference type="NCBI Taxonomy" id="83212"/>
    <lineage>
        <taxon>Eukaryota</taxon>
        <taxon>Fungi</taxon>
        <taxon>Dikarya</taxon>
        <taxon>Ascomycota</taxon>
        <taxon>Pezizomycotina</taxon>
        <taxon>Sordariomycetes</taxon>
        <taxon>Hypocreomycetidae</taxon>
        <taxon>Hypocreales</taxon>
        <taxon>Clavicipitaceae</taxon>
        <taxon>Claviceps</taxon>
    </lineage>
</organism>
<dbReference type="PROSITE" id="PS50048">
    <property type="entry name" value="ZN2_CY6_FUNGAL_2"/>
    <property type="match status" value="1"/>
</dbReference>
<dbReference type="GO" id="GO:0003677">
    <property type="term" value="F:DNA binding"/>
    <property type="evidence" value="ECO:0007669"/>
    <property type="project" value="InterPro"/>
</dbReference>